<dbReference type="PANTHER" id="PTHR11777:SF9">
    <property type="entry name" value="ALANINE--TRNA LIGASE, CYTOPLASMIC"/>
    <property type="match status" value="1"/>
</dbReference>
<feature type="binding site" evidence="11">
    <location>
        <position position="660"/>
    </location>
    <ligand>
        <name>Zn(2+)</name>
        <dbReference type="ChEBI" id="CHEBI:29105"/>
    </ligand>
</feature>
<dbReference type="CDD" id="cd00673">
    <property type="entry name" value="AlaRS_core"/>
    <property type="match status" value="1"/>
</dbReference>
<evidence type="ECO:0000256" key="9">
    <source>
        <dbReference type="ARBA" id="ARBA00022917"/>
    </source>
</evidence>
<dbReference type="Pfam" id="PF02272">
    <property type="entry name" value="DHHA1"/>
    <property type="match status" value="1"/>
</dbReference>
<keyword evidence="10 11" id="KW-0030">Aminoacyl-tRNA synthetase</keyword>
<gene>
    <name evidence="11 13" type="primary">alaS</name>
    <name evidence="13" type="ordered locus">midi_01122</name>
</gene>
<evidence type="ECO:0000256" key="5">
    <source>
        <dbReference type="ARBA" id="ARBA00022741"/>
    </source>
</evidence>
<keyword evidence="4 11" id="KW-0479">Metal-binding</keyword>
<dbReference type="InterPro" id="IPR018162">
    <property type="entry name" value="Ala-tRNA-ligase_IIc_anticod-bd"/>
</dbReference>
<dbReference type="PRINTS" id="PR00980">
    <property type="entry name" value="TRNASYNTHALA"/>
</dbReference>
<dbReference type="InterPro" id="IPR050058">
    <property type="entry name" value="Ala-tRNA_ligase"/>
</dbReference>
<dbReference type="GO" id="GO:0000049">
    <property type="term" value="F:tRNA binding"/>
    <property type="evidence" value="ECO:0007669"/>
    <property type="project" value="UniProtKB-KW"/>
</dbReference>
<dbReference type="InterPro" id="IPR002318">
    <property type="entry name" value="Ala-tRNA-lgiase_IIc"/>
</dbReference>
<dbReference type="Pfam" id="PF01411">
    <property type="entry name" value="tRNA-synt_2c"/>
    <property type="match status" value="1"/>
</dbReference>
<dbReference type="GO" id="GO:0005524">
    <property type="term" value="F:ATP binding"/>
    <property type="evidence" value="ECO:0007669"/>
    <property type="project" value="UniProtKB-UniRule"/>
</dbReference>
<dbReference type="RefSeq" id="WP_013951592.1">
    <property type="nucleotide sequence ID" value="NC_015722.1"/>
</dbReference>
<keyword evidence="9 11" id="KW-0648">Protein biosynthesis</keyword>
<dbReference type="Gene3D" id="3.30.980.10">
    <property type="entry name" value="Threonyl-trna Synthetase, Chain A, domain 2"/>
    <property type="match status" value="1"/>
</dbReference>
<dbReference type="SMART" id="SM00863">
    <property type="entry name" value="tRNA_SAD"/>
    <property type="match status" value="1"/>
</dbReference>
<organism evidence="13 14">
    <name type="scientific">Midichloria mitochondrii (strain IricVA)</name>
    <dbReference type="NCBI Taxonomy" id="696127"/>
    <lineage>
        <taxon>Bacteria</taxon>
        <taxon>Pseudomonadati</taxon>
        <taxon>Pseudomonadota</taxon>
        <taxon>Alphaproteobacteria</taxon>
        <taxon>Rickettsiales</taxon>
        <taxon>Candidatus Midichloriaceae</taxon>
        <taxon>Candidatus Midichloria</taxon>
    </lineage>
</organism>
<dbReference type="GO" id="GO:0045892">
    <property type="term" value="P:negative regulation of DNA-templated transcription"/>
    <property type="evidence" value="ECO:0007669"/>
    <property type="project" value="TreeGrafter"/>
</dbReference>
<dbReference type="HOGENOM" id="CLU_004485_1_1_5"/>
<dbReference type="Gene3D" id="3.10.310.40">
    <property type="match status" value="1"/>
</dbReference>
<evidence type="ECO:0000313" key="14">
    <source>
        <dbReference type="Proteomes" id="UP000006639"/>
    </source>
</evidence>
<dbReference type="AlphaFoldDB" id="F7XU40"/>
<keyword evidence="6 11" id="KW-0862">Zinc</keyword>
<keyword evidence="5 11" id="KW-0547">Nucleotide-binding</keyword>
<comment type="catalytic activity">
    <reaction evidence="11">
        <text>tRNA(Ala) + L-alanine + ATP = L-alanyl-tRNA(Ala) + AMP + diphosphate</text>
        <dbReference type="Rhea" id="RHEA:12540"/>
        <dbReference type="Rhea" id="RHEA-COMP:9657"/>
        <dbReference type="Rhea" id="RHEA-COMP:9923"/>
        <dbReference type="ChEBI" id="CHEBI:30616"/>
        <dbReference type="ChEBI" id="CHEBI:33019"/>
        <dbReference type="ChEBI" id="CHEBI:57972"/>
        <dbReference type="ChEBI" id="CHEBI:78442"/>
        <dbReference type="ChEBI" id="CHEBI:78497"/>
        <dbReference type="ChEBI" id="CHEBI:456215"/>
        <dbReference type="EC" id="6.1.1.7"/>
    </reaction>
</comment>
<sequence length="859" mass="95598">MELNQIRTSFLDFFKGLNHRIVPSSSLISHNDPSLLFTNAGMVQFKNYFTGTEVPTFTRAATSQKCIRAGGKHNDLENIGYTARHHTFFEMLGNFSFLGDYFKEFAIEAAWKYLTEVLSIDRNRLYITVYHEDDEAYNIWQKLTGFSSSKIIRIATNDNFWAMGDVGPCGPCSEILFDHGDKYQGGLPGTPDEGGDRYIEIWNLVFMQYEQLSYGKRVALPKPAVDTGMGIERITAVMQGVNDNYDMDLFLKLRRASSELSKNEGQIASHKVIADHLRSSCFLIADGVVPSNEGRGYVLRRIMRRAMRHIHMLGGKDLMLHKLVPILVTEMSEAYPELKRAESVIKSVLESEEERFGETLDRGLKILASASEHLKAGDQLSGEVAFNLYDTYGFPLDLTKDILRGRNISVNEISFEEAMEDQKKRAKAAWAGSGEQAEEKIWHQIYHDHGATQFLGYETHESKAKVLAIIVGNTKVEEVEQGRAIVVTDKTPFYAESGGQVGDIGLASKNTVLDVKKYSQGIFGHHIEVVSKIRVEEEIFLSVDNNNRSKIRANHSATHLLNKVLRDIFGEHITQKGSIVNAEKLRFDFSHNKQLSSEELALVEEKVNQMIVENKPAIVDLSTPKEAIEKGAMALFGEKYGDEVRVVSLGSSVELCGGTHVSRTGDIGYFKIVSEESVAAGIRRIEAMTGMAAVVFSNTKQQVLKSLATSLKCAEVEVINKVYSLQAEIKSLGKDSSHYKGEYLASDVIIKSADGYNFIYKIFSHIDNNSLKAVLDIIKKKNPHSLICLVNELNDQATIIISVLGNAIEKLKANDIAKFFTEKAGGRGGGNVNLAQLGGCDPHKIKEALKALEETSHVK</sequence>
<evidence type="ECO:0000256" key="10">
    <source>
        <dbReference type="ARBA" id="ARBA00023146"/>
    </source>
</evidence>
<dbReference type="EMBL" id="CP002130">
    <property type="protein sequence ID" value="AEI89399.1"/>
    <property type="molecule type" value="Genomic_DNA"/>
</dbReference>
<evidence type="ECO:0000256" key="3">
    <source>
        <dbReference type="ARBA" id="ARBA00022598"/>
    </source>
</evidence>
<dbReference type="Gene3D" id="3.30.54.20">
    <property type="match status" value="1"/>
</dbReference>
<dbReference type="GO" id="GO:0006419">
    <property type="term" value="P:alanyl-tRNA aminoacylation"/>
    <property type="evidence" value="ECO:0007669"/>
    <property type="project" value="UniProtKB-UniRule"/>
</dbReference>
<dbReference type="GO" id="GO:0004813">
    <property type="term" value="F:alanine-tRNA ligase activity"/>
    <property type="evidence" value="ECO:0007669"/>
    <property type="project" value="UniProtKB-UniRule"/>
</dbReference>
<dbReference type="GO" id="GO:0002161">
    <property type="term" value="F:aminoacyl-tRNA deacylase activity"/>
    <property type="evidence" value="ECO:0007669"/>
    <property type="project" value="TreeGrafter"/>
</dbReference>
<dbReference type="InterPro" id="IPR009000">
    <property type="entry name" value="Transl_B-barrel_sf"/>
</dbReference>
<proteinExistence type="inferred from homology"/>
<comment type="similarity">
    <text evidence="1 11">Belongs to the class-II aminoacyl-tRNA synthetase family.</text>
</comment>
<evidence type="ECO:0000256" key="1">
    <source>
        <dbReference type="ARBA" id="ARBA00008226"/>
    </source>
</evidence>
<keyword evidence="8 11" id="KW-0694">RNA-binding</keyword>
<dbReference type="InterPro" id="IPR012947">
    <property type="entry name" value="tRNA_SAD"/>
</dbReference>
<dbReference type="InterPro" id="IPR018164">
    <property type="entry name" value="Ala-tRNA-synth_IIc_N"/>
</dbReference>
<dbReference type="EC" id="6.1.1.7" evidence="11"/>
<evidence type="ECO:0000256" key="7">
    <source>
        <dbReference type="ARBA" id="ARBA00022840"/>
    </source>
</evidence>
<evidence type="ECO:0000256" key="8">
    <source>
        <dbReference type="ARBA" id="ARBA00022884"/>
    </source>
</evidence>
<dbReference type="OrthoDB" id="9803884at2"/>
<dbReference type="SUPFAM" id="SSF55186">
    <property type="entry name" value="ThrRS/AlaRS common domain"/>
    <property type="match status" value="1"/>
</dbReference>
<dbReference type="GO" id="GO:0008270">
    <property type="term" value="F:zinc ion binding"/>
    <property type="evidence" value="ECO:0007669"/>
    <property type="project" value="UniProtKB-UniRule"/>
</dbReference>
<evidence type="ECO:0000256" key="11">
    <source>
        <dbReference type="HAMAP-Rule" id="MF_00036"/>
    </source>
</evidence>
<name>F7XU40_MIDMI</name>
<dbReference type="FunFam" id="3.10.310.40:FF:000001">
    <property type="entry name" value="Alanine--tRNA ligase"/>
    <property type="match status" value="1"/>
</dbReference>
<dbReference type="FunFam" id="3.30.980.10:FF:000004">
    <property type="entry name" value="Alanine--tRNA ligase, cytoplasmic"/>
    <property type="match status" value="1"/>
</dbReference>
<dbReference type="InterPro" id="IPR023033">
    <property type="entry name" value="Ala_tRNA_ligase_euk/bac"/>
</dbReference>
<dbReference type="SUPFAM" id="SSF101353">
    <property type="entry name" value="Putative anticodon-binding domain of alanyl-tRNA synthetase (AlaRS)"/>
    <property type="match status" value="1"/>
</dbReference>
<evidence type="ECO:0000313" key="13">
    <source>
        <dbReference type="EMBL" id="AEI89399.1"/>
    </source>
</evidence>
<dbReference type="FunFam" id="3.30.930.10:FF:000004">
    <property type="entry name" value="Alanine--tRNA ligase"/>
    <property type="match status" value="1"/>
</dbReference>
<dbReference type="Proteomes" id="UP000006639">
    <property type="component" value="Chromosome"/>
</dbReference>
<feature type="domain" description="Alanyl-transfer RNA synthetases family profile" evidence="12">
    <location>
        <begin position="1"/>
        <end position="699"/>
    </location>
</feature>
<keyword evidence="14" id="KW-1185">Reference proteome</keyword>
<dbReference type="InterPro" id="IPR018165">
    <property type="entry name" value="Ala-tRNA-synth_IIc_core"/>
</dbReference>
<dbReference type="SUPFAM" id="SSF55681">
    <property type="entry name" value="Class II aaRS and biotin synthetases"/>
    <property type="match status" value="1"/>
</dbReference>
<dbReference type="Gene3D" id="3.30.930.10">
    <property type="entry name" value="Bira Bifunctional Protein, Domain 2"/>
    <property type="match status" value="1"/>
</dbReference>
<dbReference type="InterPro" id="IPR045864">
    <property type="entry name" value="aa-tRNA-synth_II/BPL/LPL"/>
</dbReference>
<dbReference type="GO" id="GO:0005829">
    <property type="term" value="C:cytosol"/>
    <property type="evidence" value="ECO:0007669"/>
    <property type="project" value="TreeGrafter"/>
</dbReference>
<evidence type="ECO:0000256" key="2">
    <source>
        <dbReference type="ARBA" id="ARBA00022555"/>
    </source>
</evidence>
<dbReference type="InterPro" id="IPR003156">
    <property type="entry name" value="DHHA1_dom"/>
</dbReference>
<evidence type="ECO:0000259" key="12">
    <source>
        <dbReference type="PROSITE" id="PS50860"/>
    </source>
</evidence>
<dbReference type="SUPFAM" id="SSF50447">
    <property type="entry name" value="Translation proteins"/>
    <property type="match status" value="1"/>
</dbReference>
<feature type="binding site" evidence="11">
    <location>
        <position position="656"/>
    </location>
    <ligand>
        <name>Zn(2+)</name>
        <dbReference type="ChEBI" id="CHEBI:29105"/>
    </ligand>
</feature>
<keyword evidence="7 11" id="KW-0067">ATP-binding</keyword>
<feature type="binding site" evidence="11">
    <location>
        <position position="559"/>
    </location>
    <ligand>
        <name>Zn(2+)</name>
        <dbReference type="ChEBI" id="CHEBI:29105"/>
    </ligand>
</feature>
<comment type="cofactor">
    <cofactor evidence="11">
        <name>Zn(2+)</name>
        <dbReference type="ChEBI" id="CHEBI:29105"/>
    </cofactor>
    <text evidence="11">Binds 1 zinc ion per subunit.</text>
</comment>
<dbReference type="PANTHER" id="PTHR11777">
    <property type="entry name" value="ALANYL-TRNA SYNTHETASE"/>
    <property type="match status" value="1"/>
</dbReference>
<dbReference type="FunFam" id="3.30.54.20:FF:000001">
    <property type="entry name" value="Alanine--tRNA ligase"/>
    <property type="match status" value="1"/>
</dbReference>
<accession>F7XU40</accession>
<dbReference type="STRING" id="696127.midi_01122"/>
<comment type="function">
    <text evidence="11">Catalyzes the attachment of alanine to tRNA(Ala) in a two-step reaction: alanine is first activated by ATP to form Ala-AMP and then transferred to the acceptor end of tRNA(Ala). Also edits incorrectly charged Ser-tRNA(Ala) and Gly-tRNA(Ala) via its editing domain.</text>
</comment>
<protein>
    <recommendedName>
        <fullName evidence="11">Alanine--tRNA ligase</fullName>
        <ecNumber evidence="11">6.1.1.7</ecNumber>
    </recommendedName>
    <alternativeName>
        <fullName evidence="11">Alanyl-tRNA synthetase</fullName>
        <shortName evidence="11">AlaRS</shortName>
    </alternativeName>
</protein>
<dbReference type="InterPro" id="IPR018163">
    <property type="entry name" value="Thr/Ala-tRNA-synth_IIc_edit"/>
</dbReference>
<evidence type="ECO:0000256" key="6">
    <source>
        <dbReference type="ARBA" id="ARBA00022833"/>
    </source>
</evidence>
<reference evidence="13 14" key="1">
    <citation type="journal article" date="2011" name="Mol. Biol. Evol.">
        <title>Phylogenomic evidence for the presence of a flagellum and cbb3 oxidase in the free-living mitochondrial ancestor.</title>
        <authorList>
            <person name="Sassera D."/>
            <person name="Lo N."/>
            <person name="Epis S."/>
            <person name="D'Auria G."/>
            <person name="Montagna M."/>
            <person name="Comandatore F."/>
            <person name="Horner D."/>
            <person name="Pereto J."/>
            <person name="Luciano A.M."/>
            <person name="Franciosi F."/>
            <person name="Ferri E."/>
            <person name="Crotti E."/>
            <person name="Bazzocchi C."/>
            <person name="Daffonchio D."/>
            <person name="Sacchi L."/>
            <person name="Moya A."/>
            <person name="Latorre A."/>
            <person name="Bandi C."/>
        </authorList>
    </citation>
    <scope>NUCLEOTIDE SEQUENCE [LARGE SCALE GENOMIC DNA]</scope>
    <source>
        <strain evidence="13 14">IricVA</strain>
    </source>
</reference>
<keyword evidence="11" id="KW-0963">Cytoplasm</keyword>
<dbReference type="PROSITE" id="PS50860">
    <property type="entry name" value="AA_TRNA_LIGASE_II_ALA"/>
    <property type="match status" value="1"/>
</dbReference>
<dbReference type="KEGG" id="mmn:midi_01122"/>
<keyword evidence="3 11" id="KW-0436">Ligase</keyword>
<keyword evidence="2 11" id="KW-0820">tRNA-binding</keyword>
<evidence type="ECO:0000256" key="4">
    <source>
        <dbReference type="ARBA" id="ARBA00022723"/>
    </source>
</evidence>
<comment type="domain">
    <text evidence="11">Consists of three domains; the N-terminal catalytic domain, the editing domain and the C-terminal C-Ala domain. The editing domain removes incorrectly charged amino acids, while the C-Ala domain, along with tRNA(Ala), serves as a bridge to cooperatively bring together the editing and aminoacylation centers thus stimulating deacylation of misacylated tRNAs.</text>
</comment>
<dbReference type="HAMAP" id="MF_00036_B">
    <property type="entry name" value="Ala_tRNA_synth_B"/>
    <property type="match status" value="1"/>
</dbReference>
<comment type="subcellular location">
    <subcellularLocation>
        <location evidence="11">Cytoplasm</location>
    </subcellularLocation>
</comment>
<feature type="binding site" evidence="11">
    <location>
        <position position="555"/>
    </location>
    <ligand>
        <name>Zn(2+)</name>
        <dbReference type="ChEBI" id="CHEBI:29105"/>
    </ligand>
</feature>
<dbReference type="Pfam" id="PF07973">
    <property type="entry name" value="tRNA_SAD"/>
    <property type="match status" value="1"/>
</dbReference>
<dbReference type="NCBIfam" id="TIGR00344">
    <property type="entry name" value="alaS"/>
    <property type="match status" value="1"/>
</dbReference>
<dbReference type="Gene3D" id="2.40.30.130">
    <property type="match status" value="1"/>
</dbReference>